<feature type="transmembrane region" description="Helical" evidence="8">
    <location>
        <begin position="60"/>
        <end position="80"/>
    </location>
</feature>
<evidence type="ECO:0000256" key="3">
    <source>
        <dbReference type="ARBA" id="ARBA00022448"/>
    </source>
</evidence>
<dbReference type="GO" id="GO:0033214">
    <property type="term" value="P:siderophore-iron import into cell"/>
    <property type="evidence" value="ECO:0007669"/>
    <property type="project" value="TreeGrafter"/>
</dbReference>
<feature type="transmembrane region" description="Helical" evidence="8">
    <location>
        <begin position="284"/>
        <end position="304"/>
    </location>
</feature>
<feature type="transmembrane region" description="Helical" evidence="8">
    <location>
        <begin position="244"/>
        <end position="272"/>
    </location>
</feature>
<evidence type="ECO:0000313" key="10">
    <source>
        <dbReference type="Proteomes" id="UP000234237"/>
    </source>
</evidence>
<dbReference type="EMBL" id="CP018622">
    <property type="protein sequence ID" value="AUJ24321.1"/>
    <property type="molecule type" value="Genomic_DNA"/>
</dbReference>
<comment type="similarity">
    <text evidence="2">Belongs to the binding-protein-dependent transport system permease family. FecCD subfamily.</text>
</comment>
<evidence type="ECO:0000256" key="8">
    <source>
        <dbReference type="SAM" id="Phobius"/>
    </source>
</evidence>
<dbReference type="AlphaFoldDB" id="A0A2K9J2S2"/>
<organism evidence="9 10">
    <name type="scientific">Virgibacillus dokdonensis</name>
    <dbReference type="NCBI Taxonomy" id="302167"/>
    <lineage>
        <taxon>Bacteria</taxon>
        <taxon>Bacillati</taxon>
        <taxon>Bacillota</taxon>
        <taxon>Bacilli</taxon>
        <taxon>Bacillales</taxon>
        <taxon>Bacillaceae</taxon>
        <taxon>Virgibacillus</taxon>
    </lineage>
</organism>
<name>A0A2K9J2S2_9BACI</name>
<feature type="transmembrane region" description="Helical" evidence="8">
    <location>
        <begin position="195"/>
        <end position="216"/>
    </location>
</feature>
<dbReference type="CDD" id="cd06550">
    <property type="entry name" value="TM_ABC_iron-siderophores_like"/>
    <property type="match status" value="1"/>
</dbReference>
<dbReference type="KEGG" id="vpn:A21D_01222"/>
<sequence>MIQKHFVLSLLLLTTFCTIVLSIAIGQVTIPISTTIETIFSSFTNQEKSLFYDIIWDIRIPRTLLALLVGAGLALCGTVMQASVQNPLADPYILGISSGALLGATFSIIVSHTLGNFFGSISLLVWAFLGALLATVVVLLLANIGPKMSVVKLILAGTIVNALFTAISNLFIYFAKDAEGVRSITFWTMGSLASAKWADLPIITIFIVIISIFFLSQWRVMNAMLMGEEAAMTLGVNLHVLRRVYLIISAILTAIIVAKCGIIGFVGLIIPHLVRIFTGANHRFLIPMVLLVGGLFLMWADLLARIIITNSELPIGIVTAILGAPVFMHMLLKKKYGFGGN</sequence>
<evidence type="ECO:0000256" key="7">
    <source>
        <dbReference type="ARBA" id="ARBA00023136"/>
    </source>
</evidence>
<gene>
    <name evidence="9" type="primary">hmuU</name>
    <name evidence="9" type="ORF">A21D_01222</name>
</gene>
<protein>
    <submittedName>
        <fullName evidence="9">Hemin transport system permease protein HmuU</fullName>
    </submittedName>
</protein>
<evidence type="ECO:0000313" key="9">
    <source>
        <dbReference type="EMBL" id="AUJ24321.1"/>
    </source>
</evidence>
<feature type="transmembrane region" description="Helical" evidence="8">
    <location>
        <begin position="92"/>
        <end position="111"/>
    </location>
</feature>
<keyword evidence="4" id="KW-1003">Cell membrane</keyword>
<evidence type="ECO:0000256" key="5">
    <source>
        <dbReference type="ARBA" id="ARBA00022692"/>
    </source>
</evidence>
<evidence type="ECO:0000256" key="1">
    <source>
        <dbReference type="ARBA" id="ARBA00004651"/>
    </source>
</evidence>
<keyword evidence="5 8" id="KW-0812">Transmembrane</keyword>
<evidence type="ECO:0000256" key="2">
    <source>
        <dbReference type="ARBA" id="ARBA00007935"/>
    </source>
</evidence>
<keyword evidence="3" id="KW-0813">Transport</keyword>
<dbReference type="PANTHER" id="PTHR30472">
    <property type="entry name" value="FERRIC ENTEROBACTIN TRANSPORT SYSTEM PERMEASE PROTEIN"/>
    <property type="match status" value="1"/>
</dbReference>
<dbReference type="FunFam" id="1.10.3470.10:FF:000001">
    <property type="entry name" value="Vitamin B12 ABC transporter permease BtuC"/>
    <property type="match status" value="1"/>
</dbReference>
<feature type="transmembrane region" description="Helical" evidence="8">
    <location>
        <begin position="117"/>
        <end position="141"/>
    </location>
</feature>
<proteinExistence type="inferred from homology"/>
<keyword evidence="6 8" id="KW-1133">Transmembrane helix</keyword>
<reference evidence="10" key="1">
    <citation type="submission" date="2016-11" db="EMBL/GenBank/DDBJ databases">
        <title>Complete genome sequence of Virgibacillus pantothenticus 21D, a halophilic bacterium isolated from the deep hypersaline anoxic basin Discovery in the Mediterranean Sea.</title>
        <authorList>
            <person name="Zeaiter Z."/>
            <person name="Booth J.M."/>
            <person name="Prosdocimi E.M."/>
            <person name="Mapelli F."/>
            <person name="Fusi M."/>
            <person name="Daffonchio D."/>
            <person name="Borin S."/>
            <person name="Crotti E."/>
        </authorList>
    </citation>
    <scope>NUCLEOTIDE SEQUENCE [LARGE SCALE GENOMIC DNA]</scope>
    <source>
        <strain evidence="10">21D</strain>
    </source>
</reference>
<accession>A0A2K9J2S2</accession>
<dbReference type="Pfam" id="PF01032">
    <property type="entry name" value="FecCD"/>
    <property type="match status" value="1"/>
</dbReference>
<feature type="transmembrane region" description="Helical" evidence="8">
    <location>
        <begin position="313"/>
        <end position="332"/>
    </location>
</feature>
<dbReference type="SUPFAM" id="SSF81345">
    <property type="entry name" value="ABC transporter involved in vitamin B12 uptake, BtuC"/>
    <property type="match status" value="1"/>
</dbReference>
<evidence type="ECO:0000256" key="6">
    <source>
        <dbReference type="ARBA" id="ARBA00022989"/>
    </source>
</evidence>
<dbReference type="InterPro" id="IPR037294">
    <property type="entry name" value="ABC_BtuC-like"/>
</dbReference>
<comment type="subcellular location">
    <subcellularLocation>
        <location evidence="1">Cell membrane</location>
        <topology evidence="1">Multi-pass membrane protein</topology>
    </subcellularLocation>
</comment>
<evidence type="ECO:0000256" key="4">
    <source>
        <dbReference type="ARBA" id="ARBA00022475"/>
    </source>
</evidence>
<dbReference type="Gene3D" id="1.10.3470.10">
    <property type="entry name" value="ABC transporter involved in vitamin B12 uptake, BtuC"/>
    <property type="match status" value="1"/>
</dbReference>
<dbReference type="InterPro" id="IPR000522">
    <property type="entry name" value="ABC_transptr_permease_BtuC"/>
</dbReference>
<dbReference type="RefSeq" id="WP_164085365.1">
    <property type="nucleotide sequence ID" value="NZ_CP018622.1"/>
</dbReference>
<dbReference type="Proteomes" id="UP000234237">
    <property type="component" value="Chromosome"/>
</dbReference>
<keyword evidence="7 8" id="KW-0472">Membrane</keyword>
<dbReference type="PANTHER" id="PTHR30472:SF25">
    <property type="entry name" value="ABC TRANSPORTER PERMEASE PROTEIN MJ0876-RELATED"/>
    <property type="match status" value="1"/>
</dbReference>
<dbReference type="GO" id="GO:0022857">
    <property type="term" value="F:transmembrane transporter activity"/>
    <property type="evidence" value="ECO:0007669"/>
    <property type="project" value="InterPro"/>
</dbReference>
<feature type="transmembrane region" description="Helical" evidence="8">
    <location>
        <begin position="153"/>
        <end position="175"/>
    </location>
</feature>
<dbReference type="GO" id="GO:0005886">
    <property type="term" value="C:plasma membrane"/>
    <property type="evidence" value="ECO:0007669"/>
    <property type="project" value="UniProtKB-SubCell"/>
</dbReference>